<reference evidence="3 4" key="1">
    <citation type="submission" date="2016-11" db="EMBL/GenBank/DDBJ databases">
        <authorList>
            <person name="Jaros S."/>
            <person name="Januszkiewicz K."/>
            <person name="Wedrychowicz H."/>
        </authorList>
    </citation>
    <scope>NUCLEOTIDE SEQUENCE [LARGE SCALE GENOMIC DNA]</scope>
    <source>
        <strain evidence="3 4">CGMCC 1.12145</strain>
    </source>
</reference>
<feature type="domain" description="DUF2520" evidence="2">
    <location>
        <begin position="118"/>
        <end position="243"/>
    </location>
</feature>
<evidence type="ECO:0000256" key="1">
    <source>
        <dbReference type="SAM" id="MobiDB-lite"/>
    </source>
</evidence>
<keyword evidence="4" id="KW-1185">Reference proteome</keyword>
<evidence type="ECO:0000259" key="2">
    <source>
        <dbReference type="Pfam" id="PF10728"/>
    </source>
</evidence>
<dbReference type="PANTHER" id="PTHR40459:SF1">
    <property type="entry name" value="CONSERVED HYPOTHETICAL ALANINE AND LEUCINE RICH PROTEIN"/>
    <property type="match status" value="1"/>
</dbReference>
<evidence type="ECO:0000313" key="3">
    <source>
        <dbReference type="EMBL" id="SFW61137.1"/>
    </source>
</evidence>
<accession>A0A1K1QNA4</accession>
<evidence type="ECO:0000313" key="4">
    <source>
        <dbReference type="Proteomes" id="UP000182248"/>
    </source>
</evidence>
<dbReference type="EMBL" id="FPJE01000014">
    <property type="protein sequence ID" value="SFW61137.1"/>
    <property type="molecule type" value="Genomic_DNA"/>
</dbReference>
<dbReference type="InterPro" id="IPR036291">
    <property type="entry name" value="NAD(P)-bd_dom_sf"/>
</dbReference>
<dbReference type="InterPro" id="IPR008927">
    <property type="entry name" value="6-PGluconate_DH-like_C_sf"/>
</dbReference>
<gene>
    <name evidence="3" type="ORF">SAMN02927921_02694</name>
</gene>
<proteinExistence type="predicted"/>
<dbReference type="OrthoDB" id="9810755at2"/>
<dbReference type="InterPro" id="IPR018931">
    <property type="entry name" value="DUF2520"/>
</dbReference>
<organism evidence="3 4">
    <name type="scientific">Sinomicrobium oceani</name>
    <dbReference type="NCBI Taxonomy" id="1150368"/>
    <lineage>
        <taxon>Bacteria</taxon>
        <taxon>Pseudomonadati</taxon>
        <taxon>Bacteroidota</taxon>
        <taxon>Flavobacteriia</taxon>
        <taxon>Flavobacteriales</taxon>
        <taxon>Flavobacteriaceae</taxon>
        <taxon>Sinomicrobium</taxon>
    </lineage>
</organism>
<dbReference type="SUPFAM" id="SSF51735">
    <property type="entry name" value="NAD(P)-binding Rossmann-fold domains"/>
    <property type="match status" value="1"/>
</dbReference>
<dbReference type="Pfam" id="PF10728">
    <property type="entry name" value="DUF2520"/>
    <property type="match status" value="1"/>
</dbReference>
<dbReference type="SUPFAM" id="SSF48179">
    <property type="entry name" value="6-phosphogluconate dehydrogenase C-terminal domain-like"/>
    <property type="match status" value="1"/>
</dbReference>
<dbReference type="STRING" id="1150368.SAMN02927921_02694"/>
<name>A0A1K1QNA4_9FLAO</name>
<dbReference type="InterPro" id="IPR037108">
    <property type="entry name" value="TM1727-like_C_sf"/>
</dbReference>
<dbReference type="PANTHER" id="PTHR40459">
    <property type="entry name" value="CONSERVED HYPOTHETICAL ALANINE AND LEUCINE RICH PROTEIN"/>
    <property type="match status" value="1"/>
</dbReference>
<dbReference type="Proteomes" id="UP000182248">
    <property type="component" value="Unassembled WGS sequence"/>
</dbReference>
<dbReference type="RefSeq" id="WP_072317907.1">
    <property type="nucleotide sequence ID" value="NZ_FPJE01000014.1"/>
</dbReference>
<feature type="region of interest" description="Disordered" evidence="1">
    <location>
        <begin position="199"/>
        <end position="218"/>
    </location>
</feature>
<dbReference type="Gene3D" id="1.10.1040.20">
    <property type="entry name" value="ProC-like, C-terminal domain"/>
    <property type="match status" value="1"/>
</dbReference>
<dbReference type="AlphaFoldDB" id="A0A1K1QNA4"/>
<sequence length="251" mass="28120">MITVVIIGSGNVATHLCTAFRNSTGVRVIQTFNRKNKAIGTIPVTDDYALLRLADLYIIAVSDDAIAEVSQQLPFTGRLVVHTSGSVALEELHSGNRKGVFYPLQSFSMNKTVNFADIPLCIEAADESDTVFLKTVAGSISDHVHPVDSDQRRSLHLSAVFVNNFTNYMYTIGHELCKENRLPFDLLRPLIRETAAKIEDVSPEEAQTGPARRHDESTIRKHLDLLKPHPGYEEIYRLLSKNIREMYPEQE</sequence>
<protein>
    <submittedName>
        <fullName evidence="3">Rossmann-like domain-containing protein</fullName>
    </submittedName>
</protein>
<dbReference type="Gene3D" id="3.40.50.720">
    <property type="entry name" value="NAD(P)-binding Rossmann-like Domain"/>
    <property type="match status" value="1"/>
</dbReference>